<dbReference type="PANTHER" id="PTHR47165:SF4">
    <property type="entry name" value="OS03G0429900 PROTEIN"/>
    <property type="match status" value="1"/>
</dbReference>
<evidence type="ECO:0000313" key="17">
    <source>
        <dbReference type="Proteomes" id="UP000639338"/>
    </source>
</evidence>
<comment type="subcellular location">
    <subcellularLocation>
        <location evidence="1 11">Nucleus</location>
    </subcellularLocation>
</comment>
<evidence type="ECO:0000256" key="2">
    <source>
        <dbReference type="ARBA" id="ARBA00005690"/>
    </source>
</evidence>
<dbReference type="GO" id="GO:0006281">
    <property type="term" value="P:DNA repair"/>
    <property type="evidence" value="ECO:0007669"/>
    <property type="project" value="InterPro"/>
</dbReference>
<evidence type="ECO:0000259" key="14">
    <source>
        <dbReference type="Pfam" id="PF08646"/>
    </source>
</evidence>
<dbReference type="Pfam" id="PF01336">
    <property type="entry name" value="tRNA_anti-codon"/>
    <property type="match status" value="1"/>
</dbReference>
<evidence type="ECO:0000256" key="10">
    <source>
        <dbReference type="ARBA" id="ARBA00062035"/>
    </source>
</evidence>
<dbReference type="PANTHER" id="PTHR47165">
    <property type="entry name" value="OS03G0429900 PROTEIN"/>
    <property type="match status" value="1"/>
</dbReference>
<keyword evidence="6 11" id="KW-0862">Zinc</keyword>
<protein>
    <recommendedName>
        <fullName evidence="11">Replication protein A subunit</fullName>
    </recommendedName>
</protein>
<dbReference type="Proteomes" id="UP000639338">
    <property type="component" value="Unassembled WGS sequence"/>
</dbReference>
<accession>A0A834XJ25</accession>
<keyword evidence="4 11" id="KW-0479">Metal-binding</keyword>
<dbReference type="InterPro" id="IPR012340">
    <property type="entry name" value="NA-bd_OB-fold"/>
</dbReference>
<keyword evidence="7 11" id="KW-0238">DNA-binding</keyword>
<keyword evidence="17" id="KW-1185">Reference proteome</keyword>
<dbReference type="InterPro" id="IPR007199">
    <property type="entry name" value="Rep_factor-A_N"/>
</dbReference>
<dbReference type="EMBL" id="JACMRX010000006">
    <property type="protein sequence ID" value="KAF7987911.1"/>
    <property type="molecule type" value="Genomic_DNA"/>
</dbReference>
<keyword evidence="3 11" id="KW-0235">DNA replication</keyword>
<dbReference type="AlphaFoldDB" id="A0A834XJ25"/>
<dbReference type="SUPFAM" id="SSF50249">
    <property type="entry name" value="Nucleic acid-binding proteins"/>
    <property type="match status" value="4"/>
</dbReference>
<dbReference type="InterPro" id="IPR004365">
    <property type="entry name" value="NA-bd_OB_tRNA"/>
</dbReference>
<keyword evidence="5 11" id="KW-0863">Zinc-finger</keyword>
<evidence type="ECO:0000256" key="3">
    <source>
        <dbReference type="ARBA" id="ARBA00022705"/>
    </source>
</evidence>
<dbReference type="FunFam" id="2.40.50.140:FF:000090">
    <property type="entry name" value="Replication protein A subunit"/>
    <property type="match status" value="1"/>
</dbReference>
<evidence type="ECO:0000256" key="6">
    <source>
        <dbReference type="ARBA" id="ARBA00022833"/>
    </source>
</evidence>
<keyword evidence="8 11" id="KW-0539">Nucleus</keyword>
<evidence type="ECO:0000256" key="9">
    <source>
        <dbReference type="ARBA" id="ARBA00058595"/>
    </source>
</evidence>
<dbReference type="NCBIfam" id="TIGR00617">
    <property type="entry name" value="rpa1"/>
    <property type="match status" value="1"/>
</dbReference>
<dbReference type="GO" id="GO:0006310">
    <property type="term" value="P:DNA recombination"/>
    <property type="evidence" value="ECO:0007669"/>
    <property type="project" value="InterPro"/>
</dbReference>
<organism evidence="16 17">
    <name type="scientific">Aphidius gifuensis</name>
    <name type="common">Parasitoid wasp</name>
    <dbReference type="NCBI Taxonomy" id="684658"/>
    <lineage>
        <taxon>Eukaryota</taxon>
        <taxon>Metazoa</taxon>
        <taxon>Ecdysozoa</taxon>
        <taxon>Arthropoda</taxon>
        <taxon>Hexapoda</taxon>
        <taxon>Insecta</taxon>
        <taxon>Pterygota</taxon>
        <taxon>Neoptera</taxon>
        <taxon>Endopterygota</taxon>
        <taxon>Hymenoptera</taxon>
        <taxon>Apocrita</taxon>
        <taxon>Ichneumonoidea</taxon>
        <taxon>Braconidae</taxon>
        <taxon>Aphidiinae</taxon>
        <taxon>Aphidius</taxon>
    </lineage>
</organism>
<reference evidence="16 17" key="1">
    <citation type="submission" date="2020-08" db="EMBL/GenBank/DDBJ databases">
        <title>Aphidius gifuensis genome sequencing and assembly.</title>
        <authorList>
            <person name="Du Z."/>
        </authorList>
    </citation>
    <scope>NUCLEOTIDE SEQUENCE [LARGE SCALE GENOMIC DNA]</scope>
    <source>
        <strain evidence="16">YNYX2018</strain>
        <tissue evidence="16">Adults</tissue>
    </source>
</reference>
<evidence type="ECO:0000256" key="5">
    <source>
        <dbReference type="ARBA" id="ARBA00022771"/>
    </source>
</evidence>
<feature type="domain" description="Replication protein A OB" evidence="15">
    <location>
        <begin position="306"/>
        <end position="403"/>
    </location>
</feature>
<dbReference type="OrthoDB" id="1751331at2759"/>
<dbReference type="InterPro" id="IPR013955">
    <property type="entry name" value="Rep_factor-A_C"/>
</dbReference>
<evidence type="ECO:0000256" key="7">
    <source>
        <dbReference type="ARBA" id="ARBA00023125"/>
    </source>
</evidence>
<evidence type="ECO:0000256" key="8">
    <source>
        <dbReference type="ARBA" id="ARBA00023242"/>
    </source>
</evidence>
<evidence type="ECO:0000259" key="12">
    <source>
        <dbReference type="Pfam" id="PF01336"/>
    </source>
</evidence>
<evidence type="ECO:0000256" key="11">
    <source>
        <dbReference type="RuleBase" id="RU364130"/>
    </source>
</evidence>
<evidence type="ECO:0000259" key="15">
    <source>
        <dbReference type="Pfam" id="PF16900"/>
    </source>
</evidence>
<dbReference type="FunFam" id="2.40.50.140:FF:000041">
    <property type="entry name" value="Replication protein A subunit"/>
    <property type="match status" value="1"/>
</dbReference>
<evidence type="ECO:0000313" key="16">
    <source>
        <dbReference type="EMBL" id="KAF7987911.1"/>
    </source>
</evidence>
<dbReference type="FunFam" id="2.40.50.140:FF:000064">
    <property type="entry name" value="Replication protein A subunit"/>
    <property type="match status" value="1"/>
</dbReference>
<dbReference type="GO" id="GO:0005634">
    <property type="term" value="C:nucleus"/>
    <property type="evidence" value="ECO:0007669"/>
    <property type="project" value="UniProtKB-SubCell"/>
</dbReference>
<dbReference type="Pfam" id="PF16900">
    <property type="entry name" value="REPA_OB_2"/>
    <property type="match status" value="1"/>
</dbReference>
<evidence type="ECO:0000256" key="1">
    <source>
        <dbReference type="ARBA" id="ARBA00004123"/>
    </source>
</evidence>
<dbReference type="Pfam" id="PF08646">
    <property type="entry name" value="Rep_fac-A_C"/>
    <property type="match status" value="1"/>
</dbReference>
<comment type="function">
    <text evidence="9 11">As part of the heterotrimeric replication protein A complex (RPA/RP-A), binds and stabilizes single-stranded DNA intermediates, that form during DNA replication or upon DNA stress. It prevents their reannealing and in parallel, recruits and activates different proteins and complexes involved in DNA metabolism. Thereby, it plays an essential role both in DNA replication and the cellular response to DNA damage.</text>
</comment>
<dbReference type="GO" id="GO:0006260">
    <property type="term" value="P:DNA replication"/>
    <property type="evidence" value="ECO:0007669"/>
    <property type="project" value="UniProtKB-KW"/>
</dbReference>
<feature type="domain" description="OB" evidence="12">
    <location>
        <begin position="197"/>
        <end position="275"/>
    </location>
</feature>
<dbReference type="CDD" id="cd04476">
    <property type="entry name" value="RPA1_DBD_C"/>
    <property type="match status" value="1"/>
</dbReference>
<proteinExistence type="inferred from homology"/>
<dbReference type="InterPro" id="IPR047192">
    <property type="entry name" value="Euk_RPA1_DBD_C"/>
</dbReference>
<dbReference type="GO" id="GO:0003677">
    <property type="term" value="F:DNA binding"/>
    <property type="evidence" value="ECO:0007669"/>
    <property type="project" value="UniProtKB-KW"/>
</dbReference>
<name>A0A834XJ25_APHGI</name>
<comment type="subunit">
    <text evidence="10 11">Component of the heterotrimeric canonical replication protein A complex (RPA).</text>
</comment>
<dbReference type="FunFam" id="2.40.50.140:FF:000117">
    <property type="entry name" value="Replication protein A subunit"/>
    <property type="match status" value="1"/>
</dbReference>
<feature type="domain" description="Replication factor A C-terminal" evidence="14">
    <location>
        <begin position="462"/>
        <end position="605"/>
    </location>
</feature>
<evidence type="ECO:0000259" key="13">
    <source>
        <dbReference type="Pfam" id="PF04057"/>
    </source>
</evidence>
<evidence type="ECO:0000256" key="4">
    <source>
        <dbReference type="ARBA" id="ARBA00022723"/>
    </source>
</evidence>
<dbReference type="GO" id="GO:0008270">
    <property type="term" value="F:zinc ion binding"/>
    <property type="evidence" value="ECO:0007669"/>
    <property type="project" value="UniProtKB-KW"/>
</dbReference>
<dbReference type="CDD" id="cd04474">
    <property type="entry name" value="RPA1_DBD_A"/>
    <property type="match status" value="1"/>
</dbReference>
<dbReference type="CDD" id="cd04477">
    <property type="entry name" value="RPA1N"/>
    <property type="match status" value="1"/>
</dbReference>
<dbReference type="InterPro" id="IPR031657">
    <property type="entry name" value="REPA_OB_2"/>
</dbReference>
<sequence length="619" mass="68281">MIPLSKGAITRIMKGDEVDKPIVQILSIKKLASGGSAGADRYRLLISDGDVLSSFTMLATQLNSMVTENTIDIYAIIEISRYAMSKANTGGGHAKTIMIVLGIEVKVKGDVVKCKIGDPVNYELTVGSSDTNSSSAASAASAAPAAPAAASINGNSSTLQLNNRVVPPANRLNDSLNAGMEIQTTPIAALSPYQNKWVIKARVSNKSDIKIWNNSRSSGKLFNMELIDESGEIRCTVFQEQVDKFFDMIEIQKLYYISRASIKMANKQYNSLKNDYEMSLTGDSEIIACNEESDAIPLMTYEFVPIKEIENMEKDTMVDILGIVKSADNLVELTSKAGKEFKKRDIHLIDESKVLISLTLWGNQAENFQSNSNPVIAIKSAKIGEFNGGKTLSAQMSSVLQIDPDIPQAHALRGWFASIDANSEEIQSLSKTNSAGGMSGNWSMIREATARGMQARDMPETFICKAMINMVRTDNIMYKACPSDNCNKKVIDNDGVYRCEKCNQDYQNYKPRLLANMAISDWSSSVWATAFHDDVERMVGLSAQELQELQQVNSDEFNKKITSLAFQPFLFKLRMKMGMYNDQPKMNTSISAVTPVDYKAYNKHLLKKIKEAANITTSK</sequence>
<comment type="caution">
    <text evidence="16">The sequence shown here is derived from an EMBL/GenBank/DDBJ whole genome shotgun (WGS) entry which is preliminary data.</text>
</comment>
<gene>
    <name evidence="16" type="ORF">HCN44_003774</name>
</gene>
<dbReference type="Pfam" id="PF04057">
    <property type="entry name" value="Rep-A_N"/>
    <property type="match status" value="1"/>
</dbReference>
<feature type="domain" description="Replication factor-A protein 1 N-terminal" evidence="13">
    <location>
        <begin position="4"/>
        <end position="105"/>
    </location>
</feature>
<dbReference type="Gene3D" id="2.40.50.140">
    <property type="entry name" value="Nucleic acid-binding proteins"/>
    <property type="match status" value="4"/>
</dbReference>
<dbReference type="CDD" id="cd04475">
    <property type="entry name" value="RPA1_DBD_B"/>
    <property type="match status" value="1"/>
</dbReference>
<dbReference type="InterPro" id="IPR004591">
    <property type="entry name" value="Rfa1"/>
</dbReference>
<comment type="similarity">
    <text evidence="2 11">Belongs to the replication factor A protein 1 family.</text>
</comment>